<sequence length="88" mass="9742">MADKGFARREFGAFLYRSAPCTLGKITRGRQWAEAVIDTLNGRFSIEQHGARPWPESLPALVNALLALAAAMWRNWTTGAPDKRSLIA</sequence>
<organism evidence="1 2">
    <name type="scientific">Streptomyces silvisoli</name>
    <dbReference type="NCBI Taxonomy" id="3034235"/>
    <lineage>
        <taxon>Bacteria</taxon>
        <taxon>Bacillati</taxon>
        <taxon>Actinomycetota</taxon>
        <taxon>Actinomycetes</taxon>
        <taxon>Kitasatosporales</taxon>
        <taxon>Streptomycetaceae</taxon>
        <taxon>Streptomyces</taxon>
    </lineage>
</organism>
<reference evidence="1 2" key="1">
    <citation type="submission" date="2023-03" db="EMBL/GenBank/DDBJ databases">
        <title>Draft genome sequence of Streptomyces sp. RB6PN23 isolated from peat swamp forest in Thailand.</title>
        <authorList>
            <person name="Klaysubun C."/>
            <person name="Duangmal K."/>
        </authorList>
    </citation>
    <scope>NUCLEOTIDE SEQUENCE [LARGE SCALE GENOMIC DNA]</scope>
    <source>
        <strain evidence="1 2">RB6PN23</strain>
    </source>
</reference>
<name>A0ABT5ZUN1_9ACTN</name>
<dbReference type="RefSeq" id="WP_276096433.1">
    <property type="nucleotide sequence ID" value="NZ_JARJBC010000027.1"/>
</dbReference>
<evidence type="ECO:0000313" key="2">
    <source>
        <dbReference type="Proteomes" id="UP001216579"/>
    </source>
</evidence>
<accession>A0ABT5ZUN1</accession>
<keyword evidence="2" id="KW-1185">Reference proteome</keyword>
<protein>
    <recommendedName>
        <fullName evidence="3">Transposase DDE domain-containing protein</fullName>
    </recommendedName>
</protein>
<evidence type="ECO:0000313" key="1">
    <source>
        <dbReference type="EMBL" id="MDF3293534.1"/>
    </source>
</evidence>
<dbReference type="Proteomes" id="UP001216579">
    <property type="component" value="Unassembled WGS sequence"/>
</dbReference>
<dbReference type="EMBL" id="JARJBC010000027">
    <property type="protein sequence ID" value="MDF3293534.1"/>
    <property type="molecule type" value="Genomic_DNA"/>
</dbReference>
<comment type="caution">
    <text evidence="1">The sequence shown here is derived from an EMBL/GenBank/DDBJ whole genome shotgun (WGS) entry which is preliminary data.</text>
</comment>
<gene>
    <name evidence="1" type="ORF">P3G67_30835</name>
</gene>
<proteinExistence type="predicted"/>
<evidence type="ECO:0008006" key="3">
    <source>
        <dbReference type="Google" id="ProtNLM"/>
    </source>
</evidence>